<dbReference type="InterPro" id="IPR043502">
    <property type="entry name" value="DNA/RNA_pol_sf"/>
</dbReference>
<evidence type="ECO:0000256" key="6">
    <source>
        <dbReference type="ARBA" id="ARBA00022918"/>
    </source>
</evidence>
<reference evidence="8 9" key="1">
    <citation type="submission" date="2019-09" db="EMBL/GenBank/DDBJ databases">
        <title>Bird 10,000 Genomes (B10K) Project - Family phase.</title>
        <authorList>
            <person name="Zhang G."/>
        </authorList>
    </citation>
    <scope>NUCLEOTIDE SEQUENCE [LARGE SCALE GENOMIC DNA]</scope>
    <source>
        <strain evidence="8">B10K-DU-002-26</strain>
        <tissue evidence="8">Muscle</tissue>
    </source>
</reference>
<dbReference type="SUPFAM" id="SSF56672">
    <property type="entry name" value="DNA/RNA polymerases"/>
    <property type="match status" value="1"/>
</dbReference>
<keyword evidence="2" id="KW-0548">Nucleotidyltransferase</keyword>
<dbReference type="PANTHER" id="PTHR41694:SF3">
    <property type="entry name" value="RNA-DIRECTED DNA POLYMERASE-RELATED"/>
    <property type="match status" value="1"/>
</dbReference>
<keyword evidence="3" id="KW-0540">Nuclease</keyword>
<dbReference type="InterPro" id="IPR043128">
    <property type="entry name" value="Rev_trsase/Diguanyl_cyclase"/>
</dbReference>
<dbReference type="Gene3D" id="3.30.70.270">
    <property type="match status" value="1"/>
</dbReference>
<dbReference type="GO" id="GO:0016787">
    <property type="term" value="F:hydrolase activity"/>
    <property type="evidence" value="ECO:0007669"/>
    <property type="project" value="UniProtKB-KW"/>
</dbReference>
<sequence>VTFLGTQITNSYVAPPQIKICRDIKSLHDMQQLVGCLQWLCNVVLIPPEIMSPLYDLLKGKHSWEQ</sequence>
<evidence type="ECO:0000256" key="4">
    <source>
        <dbReference type="ARBA" id="ARBA00022759"/>
    </source>
</evidence>
<evidence type="ECO:0000259" key="7">
    <source>
        <dbReference type="Pfam" id="PF06817"/>
    </source>
</evidence>
<evidence type="ECO:0000313" key="9">
    <source>
        <dbReference type="Proteomes" id="UP000587697"/>
    </source>
</evidence>
<keyword evidence="5" id="KW-0378">Hydrolase</keyword>
<evidence type="ECO:0000256" key="5">
    <source>
        <dbReference type="ARBA" id="ARBA00022801"/>
    </source>
</evidence>
<protein>
    <submittedName>
        <fullName evidence="8">PO113 protein</fullName>
    </submittedName>
</protein>
<dbReference type="InterPro" id="IPR010661">
    <property type="entry name" value="RVT_thumb"/>
</dbReference>
<dbReference type="Proteomes" id="UP000587697">
    <property type="component" value="Unassembled WGS sequence"/>
</dbReference>
<dbReference type="PANTHER" id="PTHR41694">
    <property type="entry name" value="ENDOGENOUS RETROVIRUS GROUP K MEMBER POL PROTEIN"/>
    <property type="match status" value="1"/>
</dbReference>
<accession>A0A7L2N8C2</accession>
<keyword evidence="4" id="KW-0255">Endonuclease</keyword>
<dbReference type="GO" id="GO:0004519">
    <property type="term" value="F:endonuclease activity"/>
    <property type="evidence" value="ECO:0007669"/>
    <property type="project" value="UniProtKB-KW"/>
</dbReference>
<evidence type="ECO:0000256" key="3">
    <source>
        <dbReference type="ARBA" id="ARBA00022722"/>
    </source>
</evidence>
<dbReference type="EMBL" id="VWYO01023015">
    <property type="protein sequence ID" value="NXR68289.1"/>
    <property type="molecule type" value="Genomic_DNA"/>
</dbReference>
<dbReference type="AlphaFoldDB" id="A0A7L2N8C2"/>
<comment type="caution">
    <text evidence="8">The sequence shown here is derived from an EMBL/GenBank/DDBJ whole genome shotgun (WGS) entry which is preliminary data.</text>
</comment>
<feature type="non-terminal residue" evidence="8">
    <location>
        <position position="66"/>
    </location>
</feature>
<keyword evidence="9" id="KW-1185">Reference proteome</keyword>
<keyword evidence="1" id="KW-0808">Transferase</keyword>
<proteinExistence type="predicted"/>
<gene>
    <name evidence="8" type="primary">Hervk_2</name>
    <name evidence="8" type="ORF">RHASIB_R14658</name>
</gene>
<evidence type="ECO:0000256" key="1">
    <source>
        <dbReference type="ARBA" id="ARBA00022679"/>
    </source>
</evidence>
<keyword evidence="6" id="KW-0695">RNA-directed DNA polymerase</keyword>
<evidence type="ECO:0000256" key="2">
    <source>
        <dbReference type="ARBA" id="ARBA00022695"/>
    </source>
</evidence>
<feature type="non-terminal residue" evidence="8">
    <location>
        <position position="1"/>
    </location>
</feature>
<dbReference type="GO" id="GO:0003964">
    <property type="term" value="F:RNA-directed DNA polymerase activity"/>
    <property type="evidence" value="ECO:0007669"/>
    <property type="project" value="UniProtKB-KW"/>
</dbReference>
<organism evidence="8 9">
    <name type="scientific">Rhadina sibilatrix</name>
    <dbReference type="NCBI Taxonomy" id="2585818"/>
    <lineage>
        <taxon>Eukaryota</taxon>
        <taxon>Metazoa</taxon>
        <taxon>Chordata</taxon>
        <taxon>Craniata</taxon>
        <taxon>Vertebrata</taxon>
        <taxon>Euteleostomi</taxon>
        <taxon>Archelosauria</taxon>
        <taxon>Archosauria</taxon>
        <taxon>Dinosauria</taxon>
        <taxon>Saurischia</taxon>
        <taxon>Theropoda</taxon>
        <taxon>Coelurosauria</taxon>
        <taxon>Aves</taxon>
        <taxon>Neognathae</taxon>
        <taxon>Neoaves</taxon>
        <taxon>Telluraves</taxon>
        <taxon>Australaves</taxon>
        <taxon>Passeriformes</taxon>
        <taxon>Sylvioidea</taxon>
        <taxon>Phylloscopidae</taxon>
        <taxon>Rhadina</taxon>
    </lineage>
</organism>
<dbReference type="GO" id="GO:0035613">
    <property type="term" value="F:RNA stem-loop binding"/>
    <property type="evidence" value="ECO:0007669"/>
    <property type="project" value="TreeGrafter"/>
</dbReference>
<name>A0A7L2N8C2_9PASS</name>
<feature type="domain" description="Reverse transcriptase thumb" evidence="7">
    <location>
        <begin position="22"/>
        <end position="62"/>
    </location>
</feature>
<evidence type="ECO:0000313" key="8">
    <source>
        <dbReference type="EMBL" id="NXR68289.1"/>
    </source>
</evidence>
<dbReference type="Pfam" id="PF06817">
    <property type="entry name" value="RVT_thumb"/>
    <property type="match status" value="1"/>
</dbReference>